<dbReference type="Proteomes" id="UP001189429">
    <property type="component" value="Unassembled WGS sequence"/>
</dbReference>
<evidence type="ECO:0008006" key="4">
    <source>
        <dbReference type="Google" id="ProtNLM"/>
    </source>
</evidence>
<dbReference type="EMBL" id="CAUYUJ010009236">
    <property type="protein sequence ID" value="CAK0826209.1"/>
    <property type="molecule type" value="Genomic_DNA"/>
</dbReference>
<protein>
    <recommendedName>
        <fullName evidence="4">HMG box domain-containing protein</fullName>
    </recommendedName>
</protein>
<proteinExistence type="predicted"/>
<accession>A0ABN9S4Q0</accession>
<reference evidence="2" key="1">
    <citation type="submission" date="2023-10" db="EMBL/GenBank/DDBJ databases">
        <authorList>
            <person name="Chen Y."/>
            <person name="Shah S."/>
            <person name="Dougan E. K."/>
            <person name="Thang M."/>
            <person name="Chan C."/>
        </authorList>
    </citation>
    <scope>NUCLEOTIDE SEQUENCE [LARGE SCALE GENOMIC DNA]</scope>
</reference>
<keyword evidence="3" id="KW-1185">Reference proteome</keyword>
<evidence type="ECO:0000313" key="3">
    <source>
        <dbReference type="Proteomes" id="UP001189429"/>
    </source>
</evidence>
<feature type="compositionally biased region" description="Acidic residues" evidence="1">
    <location>
        <begin position="795"/>
        <end position="804"/>
    </location>
</feature>
<name>A0ABN9S4Q0_9DINO</name>
<feature type="region of interest" description="Disordered" evidence="1">
    <location>
        <begin position="770"/>
        <end position="804"/>
    </location>
</feature>
<comment type="caution">
    <text evidence="2">The sequence shown here is derived from an EMBL/GenBank/DDBJ whole genome shotgun (WGS) entry which is preliminary data.</text>
</comment>
<gene>
    <name evidence="2" type="ORF">PCOR1329_LOCUS26142</name>
</gene>
<feature type="compositionally biased region" description="Gly residues" evidence="1">
    <location>
        <begin position="780"/>
        <end position="789"/>
    </location>
</feature>
<evidence type="ECO:0000313" key="2">
    <source>
        <dbReference type="EMBL" id="CAK0826209.1"/>
    </source>
</evidence>
<organism evidence="2 3">
    <name type="scientific">Prorocentrum cordatum</name>
    <dbReference type="NCBI Taxonomy" id="2364126"/>
    <lineage>
        <taxon>Eukaryota</taxon>
        <taxon>Sar</taxon>
        <taxon>Alveolata</taxon>
        <taxon>Dinophyceae</taxon>
        <taxon>Prorocentrales</taxon>
        <taxon>Prorocentraceae</taxon>
        <taxon>Prorocentrum</taxon>
    </lineage>
</organism>
<evidence type="ECO:0000256" key="1">
    <source>
        <dbReference type="SAM" id="MobiDB-lite"/>
    </source>
</evidence>
<sequence>MGATAVNISHGVWDRGIFSAAWRLFHQSHQRAVEERVADMDEGGGRMLRLMSWVVGNGCCDHDCHGSLHRAFCGEMDDKLFMKSVYKQFASLRGGFSLLADNVYDWVGSNIVYQDWGLSEVEQVELWNVLGVKPEWVADLVDLQLRAEGTNVCVAAKCRGDARVIRRVVKCQLRLWQFRAWSESRWLSIGGQARRLMACLIVGIGALVEYCLTVKGQPTYNLGNFEPTSDVKAFLCAAGVASPVSERPLVLFFRDDRVPSIIEQVRGDVEDALDSLKMISPSVWETLSATVGVPARRLRHRSILAGHVQASYLIWRLSDARALPWSLCTGGIKANLAELAAGPRPDHDEGCSAKIWDLMRLGAPSEMLEEGVQLLSKLGHSSKRVEEGHVQGSRLLQFHKRHEEMTLISRAHVGQCRTLFATPPLQKSLGAANAKLVRLEKRNPEKIGGKQVYFSNMVSALQRKKAAGIRVPNDAVPHCVGKHGEWWNRLTDEKREKWRAQAVERRAEAWRELNGEIEQAVKKRRLVQEEIAKAYAGPVTLTRCRLTPSELQQFDDMWGDPRYSNREVTNVLGALLEPLEPLGQEELAQLATYTEPSSSRSLASPPWAQQLCRHRDAFTDCVLKLTYEDGFTCYLKFLWALQNPLVCAFIDVEPAGEMYAEAGPWGEDDDEWNHQFEELPMMYSFSSCDEYAGEDIQIEVLSDAILSVGGRLVSDATWVGLGDYLDMFPRGSPGADRASRPRMPPKSHFSEDLLKQYPWLLDIWSTRGAGSARAGEGRPGEGGGSGGGDASSDSDGVDEADGDLDEIDMDKVLEELEEKRKAEGKAAAEAEAHFHWVVRGGAWTAEHVGVAFDSFRATFKTPLGREMLRKYGFAQSCTFSLAKFGDEFARALAGYWVAKMTYFFDDWSAHGRGNYVFNVAFVNAFPEDAAFTRAYGLATPAQRVRFDELRALSPGPPRD</sequence>